<dbReference type="EMBL" id="CM034394">
    <property type="protein sequence ID" value="KAJ0179120.1"/>
    <property type="molecule type" value="Genomic_DNA"/>
</dbReference>
<protein>
    <submittedName>
        <fullName evidence="1">Uncharacterized protein</fullName>
    </submittedName>
</protein>
<accession>A0ACC1D5N7</accession>
<proteinExistence type="predicted"/>
<evidence type="ECO:0000313" key="1">
    <source>
        <dbReference type="EMBL" id="KAJ0179120.1"/>
    </source>
</evidence>
<gene>
    <name evidence="1" type="ORF">K1T71_004832</name>
</gene>
<evidence type="ECO:0000313" key="2">
    <source>
        <dbReference type="Proteomes" id="UP000824533"/>
    </source>
</evidence>
<keyword evidence="2" id="KW-1185">Reference proteome</keyword>
<sequence>MLGLLVVGPISDRLGRKKALVMTGVVGGILGLAKSFSQWYWLYIALEFFESAIGDICSPVYVLNIEIVSKSRRVPYYILCGLGYCVGGVVMPFVAWMVPYWRNYLRVIYAPALLFFFYLYLIDESPRWLMTKGEKKKAIKILEKAAEKNKIELDKKELDNIVCEKEKNVDFGKLMQITFSSRTLVKRFLVCVIWWTTSTFVHYGMTINSVSLEGNKYMNFALMSLTDIPGSFVIMYVLTNFKRKVPLMASFFVGAILCMSQPFMPENLPWLSTIVYFGGKLMSSFYFNITYIYTSELFPTYTRNSMHALCSSLGRIGSILAPQTPLLMAYWPGLPAMIFGAMSLIGGLVTFLVPDTANTSLPDTVRQAEAVGNKEKMNKIGINYDTFGQMHERNISVVSSIS</sequence>
<dbReference type="Proteomes" id="UP000824533">
    <property type="component" value="Linkage Group LG08"/>
</dbReference>
<reference evidence="1 2" key="1">
    <citation type="journal article" date="2021" name="Front. Genet.">
        <title>Chromosome-Level Genome Assembly Reveals Significant Gene Expansion in the Toll and IMD Signaling Pathways of Dendrolimus kikuchii.</title>
        <authorList>
            <person name="Zhou J."/>
            <person name="Wu P."/>
            <person name="Xiong Z."/>
            <person name="Liu N."/>
            <person name="Zhao N."/>
            <person name="Ji M."/>
            <person name="Qiu Y."/>
            <person name="Yang B."/>
        </authorList>
    </citation>
    <scope>NUCLEOTIDE SEQUENCE [LARGE SCALE GENOMIC DNA]</scope>
    <source>
        <strain evidence="1">Ann1</strain>
    </source>
</reference>
<comment type="caution">
    <text evidence="1">The sequence shown here is derived from an EMBL/GenBank/DDBJ whole genome shotgun (WGS) entry which is preliminary data.</text>
</comment>
<organism evidence="1 2">
    <name type="scientific">Dendrolimus kikuchii</name>
    <dbReference type="NCBI Taxonomy" id="765133"/>
    <lineage>
        <taxon>Eukaryota</taxon>
        <taxon>Metazoa</taxon>
        <taxon>Ecdysozoa</taxon>
        <taxon>Arthropoda</taxon>
        <taxon>Hexapoda</taxon>
        <taxon>Insecta</taxon>
        <taxon>Pterygota</taxon>
        <taxon>Neoptera</taxon>
        <taxon>Endopterygota</taxon>
        <taxon>Lepidoptera</taxon>
        <taxon>Glossata</taxon>
        <taxon>Ditrysia</taxon>
        <taxon>Bombycoidea</taxon>
        <taxon>Lasiocampidae</taxon>
        <taxon>Dendrolimus</taxon>
    </lineage>
</organism>
<name>A0ACC1D5N7_9NEOP</name>